<name>A0A0D2EU45_9EURO</name>
<evidence type="ECO:0008006" key="4">
    <source>
        <dbReference type="Google" id="ProtNLM"/>
    </source>
</evidence>
<dbReference type="GeneID" id="25307085"/>
<organism evidence="2 3">
    <name type="scientific">Fonsecaea pedrosoi CBS 271.37</name>
    <dbReference type="NCBI Taxonomy" id="1442368"/>
    <lineage>
        <taxon>Eukaryota</taxon>
        <taxon>Fungi</taxon>
        <taxon>Dikarya</taxon>
        <taxon>Ascomycota</taxon>
        <taxon>Pezizomycotina</taxon>
        <taxon>Eurotiomycetes</taxon>
        <taxon>Chaetothyriomycetidae</taxon>
        <taxon>Chaetothyriales</taxon>
        <taxon>Herpotrichiellaceae</taxon>
        <taxon>Fonsecaea</taxon>
    </lineage>
</organism>
<feature type="transmembrane region" description="Helical" evidence="1">
    <location>
        <begin position="38"/>
        <end position="61"/>
    </location>
</feature>
<keyword evidence="3" id="KW-1185">Reference proteome</keyword>
<dbReference type="AlphaFoldDB" id="A0A0D2EU45"/>
<dbReference type="EMBL" id="KN846973">
    <property type="protein sequence ID" value="KIW77762.1"/>
    <property type="molecule type" value="Genomic_DNA"/>
</dbReference>
<dbReference type="Proteomes" id="UP000053029">
    <property type="component" value="Unassembled WGS sequence"/>
</dbReference>
<evidence type="ECO:0000256" key="1">
    <source>
        <dbReference type="SAM" id="Phobius"/>
    </source>
</evidence>
<sequence>MSTIPHGYSDEKVPEIEVLPAPATSAPPARRTSFTSRLLRFVVTVLGAILVFKALCNIVGFQSRSFSRPCHGMSHQVPGHSAQLFDDDGHHQHPFPPIDDWKPFNGTTHFEFEPSQASGLSVRGANVFGKVVFETSKFSDKVVIDLDIKTNKKDKHGDVTIKEDNGHLTINTPPSGKLETHTAVTIQIPSNIIGEFALPRFEVDVPRHMVDFSQLPQSLEIGTFTIRVGKGFVKPGPVHTNTTQVSIGNGALRGTLTHARYETNVNIGRGNVTLNIPSISSGNQGSTHIQLGHGHLNGSLAIYNSTNIDIGSGNIYVNVAFKSATTRATLSTRIASGDSRVFVDSIAAERLFEASHTSVAGDQLITYPANFQGTVDARGIVGDIKLEGKDLAVEKVVGGIVGRKGDSNRNSVSVKTVRGKLDILVGDEPSAQTGHGR</sequence>
<dbReference type="OrthoDB" id="3539644at2759"/>
<evidence type="ECO:0000313" key="2">
    <source>
        <dbReference type="EMBL" id="KIW77762.1"/>
    </source>
</evidence>
<gene>
    <name evidence="2" type="ORF">Z517_07595</name>
</gene>
<keyword evidence="1" id="KW-0812">Transmembrane</keyword>
<evidence type="ECO:0000313" key="3">
    <source>
        <dbReference type="Proteomes" id="UP000053029"/>
    </source>
</evidence>
<dbReference type="RefSeq" id="XP_013281570.1">
    <property type="nucleotide sequence ID" value="XM_013426116.1"/>
</dbReference>
<accession>A0A0D2EU45</accession>
<protein>
    <recommendedName>
        <fullName evidence="4">Adhesin domain-containing protein</fullName>
    </recommendedName>
</protein>
<keyword evidence="1" id="KW-0472">Membrane</keyword>
<proteinExistence type="predicted"/>
<dbReference type="HOGENOM" id="CLU_648959_0_0_1"/>
<dbReference type="VEuPathDB" id="FungiDB:Z517_07595"/>
<keyword evidence="1" id="KW-1133">Transmembrane helix</keyword>
<reference evidence="2 3" key="1">
    <citation type="submission" date="2015-01" db="EMBL/GenBank/DDBJ databases">
        <title>The Genome Sequence of Fonsecaea pedrosoi CBS 271.37.</title>
        <authorList>
            <consortium name="The Broad Institute Genomics Platform"/>
            <person name="Cuomo C."/>
            <person name="de Hoog S."/>
            <person name="Gorbushina A."/>
            <person name="Stielow B."/>
            <person name="Teixiera M."/>
            <person name="Abouelleil A."/>
            <person name="Chapman S.B."/>
            <person name="Priest M."/>
            <person name="Young S.K."/>
            <person name="Wortman J."/>
            <person name="Nusbaum C."/>
            <person name="Birren B."/>
        </authorList>
    </citation>
    <scope>NUCLEOTIDE SEQUENCE [LARGE SCALE GENOMIC DNA]</scope>
    <source>
        <strain evidence="2 3">CBS 271.37</strain>
    </source>
</reference>